<reference evidence="2" key="1">
    <citation type="submission" date="2014-09" db="EMBL/GenBank/DDBJ databases">
        <authorList>
            <person name="Magalhaes I.L.F."/>
            <person name="Oliveira U."/>
            <person name="Santos F.R."/>
            <person name="Vidigal T.H.D.A."/>
            <person name="Brescovit A.D."/>
            <person name="Santos A.J."/>
        </authorList>
    </citation>
    <scope>NUCLEOTIDE SEQUENCE</scope>
    <source>
        <tissue evidence="2">Shoot tissue taken approximately 20 cm above the soil surface</tissue>
    </source>
</reference>
<accession>A0A0A8YZF4</accession>
<feature type="region of interest" description="Disordered" evidence="1">
    <location>
        <begin position="14"/>
        <end position="43"/>
    </location>
</feature>
<evidence type="ECO:0000256" key="1">
    <source>
        <dbReference type="SAM" id="MobiDB-lite"/>
    </source>
</evidence>
<evidence type="ECO:0000313" key="2">
    <source>
        <dbReference type="EMBL" id="JAD29870.1"/>
    </source>
</evidence>
<dbReference type="AlphaFoldDB" id="A0A0A8YZF4"/>
<reference evidence="2" key="2">
    <citation type="journal article" date="2015" name="Data Brief">
        <title>Shoot transcriptome of the giant reed, Arundo donax.</title>
        <authorList>
            <person name="Barrero R.A."/>
            <person name="Guerrero F.D."/>
            <person name="Moolhuijzen P."/>
            <person name="Goolsby J.A."/>
            <person name="Tidwell J."/>
            <person name="Bellgard S.E."/>
            <person name="Bellgard M.I."/>
        </authorList>
    </citation>
    <scope>NUCLEOTIDE SEQUENCE</scope>
    <source>
        <tissue evidence="2">Shoot tissue taken approximately 20 cm above the soil surface</tissue>
    </source>
</reference>
<name>A0A0A8YZF4_ARUDO</name>
<dbReference type="EMBL" id="GBRH01268025">
    <property type="protein sequence ID" value="JAD29870.1"/>
    <property type="molecule type" value="Transcribed_RNA"/>
</dbReference>
<organism evidence="2">
    <name type="scientific">Arundo donax</name>
    <name type="common">Giant reed</name>
    <name type="synonym">Donax arundinaceus</name>
    <dbReference type="NCBI Taxonomy" id="35708"/>
    <lineage>
        <taxon>Eukaryota</taxon>
        <taxon>Viridiplantae</taxon>
        <taxon>Streptophyta</taxon>
        <taxon>Embryophyta</taxon>
        <taxon>Tracheophyta</taxon>
        <taxon>Spermatophyta</taxon>
        <taxon>Magnoliopsida</taxon>
        <taxon>Liliopsida</taxon>
        <taxon>Poales</taxon>
        <taxon>Poaceae</taxon>
        <taxon>PACMAD clade</taxon>
        <taxon>Arundinoideae</taxon>
        <taxon>Arundineae</taxon>
        <taxon>Arundo</taxon>
    </lineage>
</organism>
<protein>
    <submittedName>
        <fullName evidence="2">Uncharacterized protein</fullName>
    </submittedName>
</protein>
<proteinExistence type="predicted"/>
<sequence>MLVPDLGVMQKTVHLSSDPQSGGQKTFSLGPLQTSPACLSSWH</sequence>